<dbReference type="VEuPathDB" id="TriTrypDB:TM35_000102460"/>
<sequence length="318" mass="35645">MYSYNNIIDKGEPINKELIDVVPISPMPIGAVTQSRVDDSVDVVLVENFLSNEECDEIISACEEVGYTFWQQKDANAHDAMDECSCNQESRAFRVVDTIEASFPKLSQALSTRIQKVVELEPKIFSSSMENAEELFARDLEGKWVPVELASNLLFGRYGPGGHFSPHVDGSTIVDLNTRSLYTLLIYLNDCKIGGETMIFTGEQANVLERDIESGKFVGKQENRVGAVRPMKGSAVFFYCDVLHEASPVGDGCCKYILRGDFLYRRDPPILTEERDQQAFELYEKARVAESNGNAMLACEMFQKVRKLSKGVAELYQL</sequence>
<dbReference type="PANTHER" id="PTHR10869:SF246">
    <property type="entry name" value="TRANSMEMBRANE PROLYL 4-HYDROXYLASE"/>
    <property type="match status" value="1"/>
</dbReference>
<evidence type="ECO:0000256" key="5">
    <source>
        <dbReference type="ARBA" id="ARBA00023004"/>
    </source>
</evidence>
<evidence type="ECO:0000256" key="3">
    <source>
        <dbReference type="ARBA" id="ARBA00022964"/>
    </source>
</evidence>
<evidence type="ECO:0000313" key="7">
    <source>
        <dbReference type="EMBL" id="ORC89978.1"/>
    </source>
</evidence>
<dbReference type="PANTHER" id="PTHR10869">
    <property type="entry name" value="PROLYL 4-HYDROXYLASE ALPHA SUBUNIT"/>
    <property type="match status" value="1"/>
</dbReference>
<dbReference type="SMART" id="SM00702">
    <property type="entry name" value="P4Hc"/>
    <property type="match status" value="1"/>
</dbReference>
<dbReference type="InterPro" id="IPR006620">
    <property type="entry name" value="Pro_4_hyd_alph"/>
</dbReference>
<dbReference type="Pfam" id="PF13640">
    <property type="entry name" value="2OG-FeII_Oxy_3"/>
    <property type="match status" value="1"/>
</dbReference>
<evidence type="ECO:0000256" key="4">
    <source>
        <dbReference type="ARBA" id="ARBA00023002"/>
    </source>
</evidence>
<keyword evidence="5" id="KW-0408">Iron</keyword>
<evidence type="ECO:0000259" key="6">
    <source>
        <dbReference type="PROSITE" id="PS51471"/>
    </source>
</evidence>
<dbReference type="AlphaFoldDB" id="A0A1X0NZK5"/>
<keyword evidence="4" id="KW-0560">Oxidoreductase</keyword>
<comment type="cofactor">
    <cofactor evidence="1">
        <name>L-ascorbate</name>
        <dbReference type="ChEBI" id="CHEBI:38290"/>
    </cofactor>
</comment>
<organism evidence="7 8">
    <name type="scientific">Trypanosoma theileri</name>
    <dbReference type="NCBI Taxonomy" id="67003"/>
    <lineage>
        <taxon>Eukaryota</taxon>
        <taxon>Discoba</taxon>
        <taxon>Euglenozoa</taxon>
        <taxon>Kinetoplastea</taxon>
        <taxon>Metakinetoplastina</taxon>
        <taxon>Trypanosomatida</taxon>
        <taxon>Trypanosomatidae</taxon>
        <taxon>Trypanosoma</taxon>
    </lineage>
</organism>
<evidence type="ECO:0000256" key="1">
    <source>
        <dbReference type="ARBA" id="ARBA00001961"/>
    </source>
</evidence>
<dbReference type="OrthoDB" id="69177at2759"/>
<dbReference type="Proteomes" id="UP000192257">
    <property type="component" value="Unassembled WGS sequence"/>
</dbReference>
<keyword evidence="8" id="KW-1185">Reference proteome</keyword>
<dbReference type="InterPro" id="IPR045054">
    <property type="entry name" value="P4HA-like"/>
</dbReference>
<proteinExistence type="predicted"/>
<evidence type="ECO:0000313" key="8">
    <source>
        <dbReference type="Proteomes" id="UP000192257"/>
    </source>
</evidence>
<dbReference type="GeneID" id="39984517"/>
<dbReference type="EMBL" id="NBCO01000010">
    <property type="protein sequence ID" value="ORC89978.1"/>
    <property type="molecule type" value="Genomic_DNA"/>
</dbReference>
<dbReference type="Gene3D" id="2.60.120.620">
    <property type="entry name" value="q2cbj1_9rhob like domain"/>
    <property type="match status" value="1"/>
</dbReference>
<gene>
    <name evidence="7" type="ORF">TM35_000102460</name>
</gene>
<keyword evidence="3" id="KW-0223">Dioxygenase</keyword>
<keyword evidence="2" id="KW-0479">Metal-binding</keyword>
<name>A0A1X0NZK5_9TRYP</name>
<dbReference type="FunFam" id="2.60.120.620:FF:000037">
    <property type="entry name" value="Phytanoyl-CoA_dioxygenase_(PhyH)/2OG-Fe(II )_oxygenase_superfamily_-_putative"/>
    <property type="match status" value="1"/>
</dbReference>
<reference evidence="7 8" key="1">
    <citation type="submission" date="2017-03" db="EMBL/GenBank/DDBJ databases">
        <title>An alternative strategy for trypanosome survival in the mammalian bloodstream revealed through genome and transcriptome analysis of the ubiquitous bovine parasite Trypanosoma (Megatrypanum) theileri.</title>
        <authorList>
            <person name="Kelly S."/>
            <person name="Ivens A."/>
            <person name="Mott A."/>
            <person name="O'Neill E."/>
            <person name="Emms D."/>
            <person name="Macleod O."/>
            <person name="Voorheis P."/>
            <person name="Matthews J."/>
            <person name="Matthews K."/>
            <person name="Carrington M."/>
        </authorList>
    </citation>
    <scope>NUCLEOTIDE SEQUENCE [LARGE SCALE GENOMIC DNA]</scope>
    <source>
        <strain evidence="7">Edinburgh</strain>
    </source>
</reference>
<dbReference type="GO" id="GO:0005783">
    <property type="term" value="C:endoplasmic reticulum"/>
    <property type="evidence" value="ECO:0007669"/>
    <property type="project" value="TreeGrafter"/>
</dbReference>
<evidence type="ECO:0000256" key="2">
    <source>
        <dbReference type="ARBA" id="ARBA00022723"/>
    </source>
</evidence>
<accession>A0A1X0NZK5</accession>
<dbReference type="RefSeq" id="XP_028884044.1">
    <property type="nucleotide sequence ID" value="XM_029024737.1"/>
</dbReference>
<feature type="domain" description="Fe2OG dioxygenase" evidence="6">
    <location>
        <begin position="148"/>
        <end position="268"/>
    </location>
</feature>
<dbReference type="GO" id="GO:0005506">
    <property type="term" value="F:iron ion binding"/>
    <property type="evidence" value="ECO:0007669"/>
    <property type="project" value="InterPro"/>
</dbReference>
<dbReference type="InterPro" id="IPR044862">
    <property type="entry name" value="Pro_4_hyd_alph_FE2OG_OXY"/>
</dbReference>
<dbReference type="GO" id="GO:0004656">
    <property type="term" value="F:procollagen-proline 4-dioxygenase activity"/>
    <property type="evidence" value="ECO:0007669"/>
    <property type="project" value="TreeGrafter"/>
</dbReference>
<dbReference type="PROSITE" id="PS51471">
    <property type="entry name" value="FE2OG_OXY"/>
    <property type="match status" value="1"/>
</dbReference>
<dbReference type="SUPFAM" id="SSF51197">
    <property type="entry name" value="Clavaminate synthase-like"/>
    <property type="match status" value="1"/>
</dbReference>
<dbReference type="GO" id="GO:0031418">
    <property type="term" value="F:L-ascorbic acid binding"/>
    <property type="evidence" value="ECO:0007669"/>
    <property type="project" value="InterPro"/>
</dbReference>
<dbReference type="InterPro" id="IPR005123">
    <property type="entry name" value="Oxoglu/Fe-dep_dioxygenase_dom"/>
</dbReference>
<comment type="caution">
    <text evidence="7">The sequence shown here is derived from an EMBL/GenBank/DDBJ whole genome shotgun (WGS) entry which is preliminary data.</text>
</comment>
<protein>
    <recommendedName>
        <fullName evidence="6">Fe2OG dioxygenase domain-containing protein</fullName>
    </recommendedName>
</protein>